<proteinExistence type="predicted"/>
<gene>
    <name evidence="2" type="ORF">JRG66_07315</name>
</gene>
<evidence type="ECO:0000256" key="1">
    <source>
        <dbReference type="SAM" id="Phobius"/>
    </source>
</evidence>
<reference evidence="2" key="1">
    <citation type="submission" date="2021-02" db="EMBL/GenBank/DDBJ databases">
        <title>Salinimicrobium sp. nov. isolated from seawater in Tongyeong, Republic of Korea.</title>
        <authorList>
            <person name="Lee S.-J."/>
        </authorList>
    </citation>
    <scope>NUCLEOTIDE SEQUENCE</scope>
    <source>
        <strain evidence="2">HN-2-9-2</strain>
    </source>
</reference>
<feature type="transmembrane region" description="Helical" evidence="1">
    <location>
        <begin position="7"/>
        <end position="26"/>
    </location>
</feature>
<sequence>MSKATKITVIFILIFVIGVLTFVASINRTLNAPVTASLPVSISSSIH</sequence>
<name>A0ABY6NW00_9FLAO</name>
<keyword evidence="3" id="KW-1185">Reference proteome</keyword>
<evidence type="ECO:0000313" key="2">
    <source>
        <dbReference type="EMBL" id="UZH56653.1"/>
    </source>
</evidence>
<dbReference type="EMBL" id="CP069620">
    <property type="protein sequence ID" value="UZH56653.1"/>
    <property type="molecule type" value="Genomic_DNA"/>
</dbReference>
<keyword evidence="1" id="KW-0812">Transmembrane</keyword>
<accession>A0ABY6NW00</accession>
<keyword evidence="1" id="KW-1133">Transmembrane helix</keyword>
<protein>
    <submittedName>
        <fullName evidence="2">Uncharacterized protein</fullName>
    </submittedName>
</protein>
<keyword evidence="1" id="KW-0472">Membrane</keyword>
<dbReference type="Proteomes" id="UP001163981">
    <property type="component" value="Chromosome"/>
</dbReference>
<organism evidence="2 3">
    <name type="scientific">Salinimicrobium tongyeongense</name>
    <dbReference type="NCBI Taxonomy" id="2809707"/>
    <lineage>
        <taxon>Bacteria</taxon>
        <taxon>Pseudomonadati</taxon>
        <taxon>Bacteroidota</taxon>
        <taxon>Flavobacteriia</taxon>
        <taxon>Flavobacteriales</taxon>
        <taxon>Flavobacteriaceae</taxon>
        <taxon>Salinimicrobium</taxon>
    </lineage>
</organism>
<dbReference type="RefSeq" id="WP_265165274.1">
    <property type="nucleotide sequence ID" value="NZ_CP069620.1"/>
</dbReference>
<evidence type="ECO:0000313" key="3">
    <source>
        <dbReference type="Proteomes" id="UP001163981"/>
    </source>
</evidence>